<dbReference type="SUPFAM" id="SSF48452">
    <property type="entry name" value="TPR-like"/>
    <property type="match status" value="1"/>
</dbReference>
<name>A2CCD9_PROM3</name>
<dbReference type="PANTHER" id="PTHR44858:SF1">
    <property type="entry name" value="UDP-N-ACETYLGLUCOSAMINE--PEPTIDE N-ACETYLGLUCOSAMINYLTRANSFERASE SPINDLY-RELATED"/>
    <property type="match status" value="1"/>
</dbReference>
<dbReference type="Pfam" id="PF13414">
    <property type="entry name" value="TPR_11"/>
    <property type="match status" value="2"/>
</dbReference>
<dbReference type="HOGENOM" id="CLU_414961_0_0_3"/>
<feature type="repeat" description="TPR" evidence="3">
    <location>
        <begin position="179"/>
        <end position="212"/>
    </location>
</feature>
<dbReference type="PANTHER" id="PTHR44858">
    <property type="entry name" value="TETRATRICOPEPTIDE REPEAT PROTEIN 6"/>
    <property type="match status" value="1"/>
</dbReference>
<sequence length="661" mass="74690">MIIDLLSTISRQFGFRSYCCAGTHRFGVICIRSGRSLLNQEEVIRKLQAGMQALQGGNLDTAEEIFRSILIVDAKEMHSLHFLGVVLCKKGDIFNGALLIERSILIDPSRFYPYYNLGKLLVADKQYGRAIPVLKEALKRDQKSFSAWNLLSKASFHDEDFAGAVDSGQRACELSPDNPEVFFDLGVYFNALKQLDKAVNAYQKAIVFKPDYLEAWVNMGNILTKQGKLEGAIRCFQKVIDLNPDLVDAYFNMGNILKDHTKFEEAIGSYRKAIDLKPDFADVYFALGMALKELGDIDSASAAFEDYYLREPIVQTISLPAIAYEPAMFISRGKQVIVPQSTDFIPSYLSDEIPFGMHLMYLHIPKVGGVRFGNPISDCIRRLFLGESLDKFQDLLSCIFPSRDLSFIVSPRIDSVPIRDGIIRAFDSCGLDSSDFSFLMPHGISSDELFVMLNNLGVFPIRLATWRDPEKRLISALNYLWRISKGNINSIRDRINSRDPFLDNAIYRACFSTFNRPLESYSASELKVDYLIDIGDFSVMNQVMSIYMSRCRLPNIVINKSVNVTSEDDKMEHSCLLQLAEECIDKGFIAYDSSPVIRDLVKKKLPTVFRHDLDHSEDTLNPLTFVVNSTTNIDTSAQMYFSLTEDLTSKMGQDSLKDIYS</sequence>
<evidence type="ECO:0000256" key="3">
    <source>
        <dbReference type="PROSITE-ProRule" id="PRU00339"/>
    </source>
</evidence>
<evidence type="ECO:0000313" key="4">
    <source>
        <dbReference type="EMBL" id="ABM79149.1"/>
    </source>
</evidence>
<dbReference type="Proteomes" id="UP000002274">
    <property type="component" value="Chromosome"/>
</dbReference>
<dbReference type="InterPro" id="IPR011990">
    <property type="entry name" value="TPR-like_helical_dom_sf"/>
</dbReference>
<proteinExistence type="predicted"/>
<keyword evidence="1" id="KW-0677">Repeat</keyword>
<dbReference type="SMART" id="SM00028">
    <property type="entry name" value="TPR"/>
    <property type="match status" value="6"/>
</dbReference>
<dbReference type="Gene3D" id="1.25.40.10">
    <property type="entry name" value="Tetratricopeptide repeat domain"/>
    <property type="match status" value="2"/>
</dbReference>
<keyword evidence="2 3" id="KW-0802">TPR repeat</keyword>
<evidence type="ECO:0000256" key="2">
    <source>
        <dbReference type="ARBA" id="ARBA00022803"/>
    </source>
</evidence>
<evidence type="ECO:0000313" key="5">
    <source>
        <dbReference type="Proteomes" id="UP000002274"/>
    </source>
</evidence>
<dbReference type="EMBL" id="CP000554">
    <property type="protein sequence ID" value="ABM79149.1"/>
    <property type="molecule type" value="Genomic_DNA"/>
</dbReference>
<dbReference type="KEGG" id="pmf:P9303_24161"/>
<dbReference type="STRING" id="59922.P9303_24161"/>
<dbReference type="PROSITE" id="PS50005">
    <property type="entry name" value="TPR"/>
    <property type="match status" value="4"/>
</dbReference>
<dbReference type="InterPro" id="IPR019734">
    <property type="entry name" value="TPR_rpt"/>
</dbReference>
<evidence type="ECO:0000256" key="1">
    <source>
        <dbReference type="ARBA" id="ARBA00022737"/>
    </source>
</evidence>
<dbReference type="AlphaFoldDB" id="A2CCD9"/>
<dbReference type="InterPro" id="IPR050498">
    <property type="entry name" value="Ycf3"/>
</dbReference>
<dbReference type="Pfam" id="PF13181">
    <property type="entry name" value="TPR_8"/>
    <property type="match status" value="1"/>
</dbReference>
<gene>
    <name evidence="4" type="ordered locus">P9303_24161</name>
</gene>
<organism evidence="4 5">
    <name type="scientific">Prochlorococcus marinus (strain MIT 9303)</name>
    <dbReference type="NCBI Taxonomy" id="59922"/>
    <lineage>
        <taxon>Bacteria</taxon>
        <taxon>Bacillati</taxon>
        <taxon>Cyanobacteriota</taxon>
        <taxon>Cyanophyceae</taxon>
        <taxon>Synechococcales</taxon>
        <taxon>Prochlorococcaceae</taxon>
        <taxon>Prochlorococcus</taxon>
    </lineage>
</organism>
<feature type="repeat" description="TPR" evidence="3">
    <location>
        <begin position="213"/>
        <end position="246"/>
    </location>
</feature>
<dbReference type="PROSITE" id="PS50293">
    <property type="entry name" value="TPR_REGION"/>
    <property type="match status" value="2"/>
</dbReference>
<feature type="repeat" description="TPR" evidence="3">
    <location>
        <begin position="247"/>
        <end position="280"/>
    </location>
</feature>
<protein>
    <submittedName>
        <fullName evidence="4">Uncharacterized protein</fullName>
    </submittedName>
</protein>
<dbReference type="BioCyc" id="PMAR59922:G1G80-2119-MONOMER"/>
<dbReference type="Pfam" id="PF13432">
    <property type="entry name" value="TPR_16"/>
    <property type="match status" value="1"/>
</dbReference>
<feature type="repeat" description="TPR" evidence="3">
    <location>
        <begin position="111"/>
        <end position="144"/>
    </location>
</feature>
<accession>A2CCD9</accession>
<reference evidence="4 5" key="1">
    <citation type="journal article" date="2007" name="PLoS Genet.">
        <title>Patterns and implications of gene gain and loss in the evolution of Prochlorococcus.</title>
        <authorList>
            <person name="Kettler G.C."/>
            <person name="Martiny A.C."/>
            <person name="Huang K."/>
            <person name="Zucker J."/>
            <person name="Coleman M.L."/>
            <person name="Rodrigue S."/>
            <person name="Chen F."/>
            <person name="Lapidus A."/>
            <person name="Ferriera S."/>
            <person name="Johnson J."/>
            <person name="Steglich C."/>
            <person name="Church G.M."/>
            <person name="Richardson P."/>
            <person name="Chisholm S.W."/>
        </authorList>
    </citation>
    <scope>NUCLEOTIDE SEQUENCE [LARGE SCALE GENOMIC DNA]</scope>
    <source>
        <strain evidence="4 5">MIT 9303</strain>
    </source>
</reference>